<gene>
    <name evidence="2" type="ORF">MM415A00125_0037</name>
    <name evidence="1" type="ORF">MM415B00372_0052</name>
</gene>
<evidence type="ECO:0000313" key="1">
    <source>
        <dbReference type="EMBL" id="QJA65861.1"/>
    </source>
</evidence>
<proteinExistence type="predicted"/>
<dbReference type="EMBL" id="MT141545">
    <property type="protein sequence ID" value="QJA65861.1"/>
    <property type="molecule type" value="Genomic_DNA"/>
</dbReference>
<dbReference type="AlphaFoldDB" id="A0A6M3J9Y3"/>
<reference evidence="1" key="1">
    <citation type="submission" date="2020-03" db="EMBL/GenBank/DDBJ databases">
        <title>The deep terrestrial virosphere.</title>
        <authorList>
            <person name="Holmfeldt K."/>
            <person name="Nilsson E."/>
            <person name="Simone D."/>
            <person name="Lopez-Fernandez M."/>
            <person name="Wu X."/>
            <person name="de Brujin I."/>
            <person name="Lundin D."/>
            <person name="Andersson A."/>
            <person name="Bertilsson S."/>
            <person name="Dopson M."/>
        </authorList>
    </citation>
    <scope>NUCLEOTIDE SEQUENCE</scope>
    <source>
        <strain evidence="2">MM415A00125</strain>
        <strain evidence="1">MM415B00372</strain>
    </source>
</reference>
<name>A0A6M3J9Y3_9ZZZZ</name>
<evidence type="ECO:0000313" key="2">
    <source>
        <dbReference type="EMBL" id="QJI04944.1"/>
    </source>
</evidence>
<organism evidence="1">
    <name type="scientific">viral metagenome</name>
    <dbReference type="NCBI Taxonomy" id="1070528"/>
    <lineage>
        <taxon>unclassified sequences</taxon>
        <taxon>metagenomes</taxon>
        <taxon>organismal metagenomes</taxon>
    </lineage>
</organism>
<accession>A0A6M3J9Y3</accession>
<dbReference type="EMBL" id="MT145192">
    <property type="protein sequence ID" value="QJI04944.1"/>
    <property type="molecule type" value="Genomic_DNA"/>
</dbReference>
<protein>
    <submittedName>
        <fullName evidence="1">Uncharacterized protein</fullName>
    </submittedName>
</protein>
<sequence>MPKDATDAIMKLPGPVQIIDPPEYFKALEAQREKIGCPLCENPLDSLRGIESRFQYWCPKCQHGWHIADIKNFLGMCLQGKREKARQIIIDADKGEG</sequence>